<evidence type="ECO:0000313" key="5">
    <source>
        <dbReference type="Proteomes" id="UP001314263"/>
    </source>
</evidence>
<feature type="region of interest" description="Disordered" evidence="1">
    <location>
        <begin position="663"/>
        <end position="697"/>
    </location>
</feature>
<feature type="domain" description="Glycosyltransferase 2-like" evidence="3">
    <location>
        <begin position="235"/>
        <end position="432"/>
    </location>
</feature>
<dbReference type="PANTHER" id="PTHR36851">
    <property type="entry name" value="UNNAMED PRODUCT"/>
    <property type="match status" value="1"/>
</dbReference>
<accession>A0AAV1IKY6</accession>
<feature type="transmembrane region" description="Helical" evidence="2">
    <location>
        <begin position="454"/>
        <end position="476"/>
    </location>
</feature>
<protein>
    <recommendedName>
        <fullName evidence="3">Glycosyltransferase 2-like domain-containing protein</fullName>
    </recommendedName>
</protein>
<dbReference type="Proteomes" id="UP001314263">
    <property type="component" value="Unassembled WGS sequence"/>
</dbReference>
<sequence>MNPTDFKGMYFYKLLIPAFTWGSILGTFLGPFLFPAPWFLFVAGFMVVFVLVSLSQLRRMLDMISRIRQTIARSVPVTKALVDECDQRQRCWRGFSRKTALQAGSLETCAAELNGDAGKQIAVDLSTPFLHAFVIPNYKEPMSVLKSTLQQLADHKAASERYLIVLAMEVAEDGHEAKAQKLGEEFKGRFKHLMWTSHRQKLGEMRGKASNVDWAAREASKEFRRLGLAIERIMVTNMDADAQVPQLYVQEVDRAAAAAEDPHLLVYAAPILFERNAYDVPVFTRVHDFMWSAMAMQNLGSPMQLGFPISNYTMSLALLERVDFWDTSEDAIGEDFHMFVKAYFKTHGQVRLAAIPSPVNMLNLQAGGYWETIRARMVQAERHARGCADFAYCLKHARSMPHFSWRTVALCLKVLEAQMLPACAPFYMGLAAGWGVLVSKYVEHSALSLMGLNFIKAFGFMGIPIFVSLAACNELVRRYVRPRLYNTKNVPLWRSADYVALVVDVWVFMVLPTVFALTKSILPISQGEYVVAEKIVTDEEEVVLMMGPLSSGSLHSMGTHDSSSSLDWALDAAASKDQVAEVVLDMAKAGLGVEVHTRPRGTHDWRETPASAVLDARTLKAAAQAVQPASASLPPSTSTWVDMPPQLPSTNGQAPIRSRACVSRSTSNSSPNVATAAADARTSPSRDSTPRKAERPEIARFFSGWMSPVMGSLRA</sequence>
<reference evidence="4 5" key="1">
    <citation type="submission" date="2023-10" db="EMBL/GenBank/DDBJ databases">
        <authorList>
            <person name="Maclean D."/>
            <person name="Macfadyen A."/>
        </authorList>
    </citation>
    <scope>NUCLEOTIDE SEQUENCE [LARGE SCALE GENOMIC DNA]</scope>
</reference>
<dbReference type="AlphaFoldDB" id="A0AAV1IKY6"/>
<evidence type="ECO:0000313" key="4">
    <source>
        <dbReference type="EMBL" id="CAK0787928.1"/>
    </source>
</evidence>
<dbReference type="Pfam" id="PF13632">
    <property type="entry name" value="Glyco_trans_2_3"/>
    <property type="match status" value="1"/>
</dbReference>
<dbReference type="SUPFAM" id="SSF53448">
    <property type="entry name" value="Nucleotide-diphospho-sugar transferases"/>
    <property type="match status" value="1"/>
</dbReference>
<dbReference type="EMBL" id="CAUYUE010000018">
    <property type="protein sequence ID" value="CAK0787928.1"/>
    <property type="molecule type" value="Genomic_DNA"/>
</dbReference>
<dbReference type="PANTHER" id="PTHR36851:SF1">
    <property type="entry name" value="GLYCO_TRANS_2-LIKE DOMAIN-CONTAINING PROTEIN"/>
    <property type="match status" value="1"/>
</dbReference>
<dbReference type="Gene3D" id="3.90.550.10">
    <property type="entry name" value="Spore Coat Polysaccharide Biosynthesis Protein SpsA, Chain A"/>
    <property type="match status" value="1"/>
</dbReference>
<keyword evidence="5" id="KW-1185">Reference proteome</keyword>
<dbReference type="InterPro" id="IPR001173">
    <property type="entry name" value="Glyco_trans_2-like"/>
</dbReference>
<keyword evidence="2" id="KW-1133">Transmembrane helix</keyword>
<evidence type="ECO:0000256" key="2">
    <source>
        <dbReference type="SAM" id="Phobius"/>
    </source>
</evidence>
<keyword evidence="2" id="KW-0812">Transmembrane</keyword>
<dbReference type="InterPro" id="IPR029044">
    <property type="entry name" value="Nucleotide-diphossugar_trans"/>
</dbReference>
<feature type="transmembrane region" description="Helical" evidence="2">
    <location>
        <begin position="38"/>
        <end position="57"/>
    </location>
</feature>
<evidence type="ECO:0000256" key="1">
    <source>
        <dbReference type="SAM" id="MobiDB-lite"/>
    </source>
</evidence>
<feature type="transmembrane region" description="Helical" evidence="2">
    <location>
        <begin position="422"/>
        <end position="442"/>
    </location>
</feature>
<feature type="compositionally biased region" description="Polar residues" evidence="1">
    <location>
        <begin position="663"/>
        <end position="673"/>
    </location>
</feature>
<comment type="caution">
    <text evidence="4">The sequence shown here is derived from an EMBL/GenBank/DDBJ whole genome shotgun (WGS) entry which is preliminary data.</text>
</comment>
<feature type="transmembrane region" description="Helical" evidence="2">
    <location>
        <begin position="12"/>
        <end position="32"/>
    </location>
</feature>
<gene>
    <name evidence="4" type="ORF">CVIRNUC_011150</name>
</gene>
<evidence type="ECO:0000259" key="3">
    <source>
        <dbReference type="Pfam" id="PF13632"/>
    </source>
</evidence>
<feature type="compositionally biased region" description="Basic and acidic residues" evidence="1">
    <location>
        <begin position="688"/>
        <end position="697"/>
    </location>
</feature>
<proteinExistence type="predicted"/>
<feature type="transmembrane region" description="Helical" evidence="2">
    <location>
        <begin position="496"/>
        <end position="517"/>
    </location>
</feature>
<keyword evidence="2" id="KW-0472">Membrane</keyword>
<organism evidence="4 5">
    <name type="scientific">Coccomyxa viridis</name>
    <dbReference type="NCBI Taxonomy" id="1274662"/>
    <lineage>
        <taxon>Eukaryota</taxon>
        <taxon>Viridiplantae</taxon>
        <taxon>Chlorophyta</taxon>
        <taxon>core chlorophytes</taxon>
        <taxon>Trebouxiophyceae</taxon>
        <taxon>Trebouxiophyceae incertae sedis</taxon>
        <taxon>Coccomyxaceae</taxon>
        <taxon>Coccomyxa</taxon>
    </lineage>
</organism>
<name>A0AAV1IKY6_9CHLO</name>